<sequence length="545" mass="57818">MRRKNLTIIIALALGSSLVLPILPSASAADTQTRGVNWRADKDALPGTVIYSLKTVGAAEQASACVLGFADPLCDPKSATLLVNNYLPLCDSEKTLDCIDTVSWKKSDGTLVAGKYSKIRGSEWADYAFARNEALRVNKPTLPQVFTFAGLTHSKGSDFAVTAHVSTRIAAGVAADPDISLVILPVYQVAGLDPADDAECITANGADVDSVCYKIGDLAEAARLKVSLKLLARPQGWMTGRVVDPSITFTAPTDTEKRTVVTLEGTSMDVQTIDRTYSSAKPTEKSKWDTVATAFGDSRAPWSTAGDATYPLPPDKTSISIFNSIVSAEMSASASTTPTFDIADSLKSLWRVDLQPKGRADGVSCDSSNFQGFVSSNAMVYKSALPNYDKSTGTLDYSISSPHFKPDGKTEFLGRYDLLVATDYARCVWDLKAGEIPAKDAVTVTIEKAGEKKIISAEMSLDDQYFRFTAQGFTFSQAKLSIKLRAKESITTPAPTPAPAAAAAAPAAPAKASAAKAITITCVKGKTSKKVTGAKPVCPAGFKKK</sequence>
<evidence type="ECO:0000313" key="1">
    <source>
        <dbReference type="EMBL" id="CAB4712450.1"/>
    </source>
</evidence>
<dbReference type="EMBL" id="CAEZXW010000100">
    <property type="protein sequence ID" value="CAB4712450.1"/>
    <property type="molecule type" value="Genomic_DNA"/>
</dbReference>
<gene>
    <name evidence="1" type="ORF">UFOPK2593_01242</name>
</gene>
<protein>
    <submittedName>
        <fullName evidence="1">Unannotated protein</fullName>
    </submittedName>
</protein>
<reference evidence="1" key="1">
    <citation type="submission" date="2020-05" db="EMBL/GenBank/DDBJ databases">
        <authorList>
            <person name="Chiriac C."/>
            <person name="Salcher M."/>
            <person name="Ghai R."/>
            <person name="Kavagutti S V."/>
        </authorList>
    </citation>
    <scope>NUCLEOTIDE SEQUENCE</scope>
</reference>
<proteinExistence type="predicted"/>
<accession>A0A6J6QKT0</accession>
<name>A0A6J6QKT0_9ZZZZ</name>
<dbReference type="AlphaFoldDB" id="A0A6J6QKT0"/>
<organism evidence="1">
    <name type="scientific">freshwater metagenome</name>
    <dbReference type="NCBI Taxonomy" id="449393"/>
    <lineage>
        <taxon>unclassified sequences</taxon>
        <taxon>metagenomes</taxon>
        <taxon>ecological metagenomes</taxon>
    </lineage>
</organism>